<proteinExistence type="inferred from homology"/>
<dbReference type="GO" id="GO:0003676">
    <property type="term" value="F:nucleic acid binding"/>
    <property type="evidence" value="ECO:0007669"/>
    <property type="project" value="InterPro"/>
</dbReference>
<keyword evidence="6 14" id="KW-0255">Endonuclease</keyword>
<name>A0A2K8NRY1_9MOLU</name>
<dbReference type="SUPFAM" id="SSF52980">
    <property type="entry name" value="Restriction endonuclease-like"/>
    <property type="match status" value="1"/>
</dbReference>
<dbReference type="InterPro" id="IPR011335">
    <property type="entry name" value="Restrct_endonuc-II-like"/>
</dbReference>
<keyword evidence="8" id="KW-0378">Hydrolase</keyword>
<keyword evidence="10" id="KW-0233">DNA recombination</keyword>
<evidence type="ECO:0000256" key="3">
    <source>
        <dbReference type="ARBA" id="ARBA00022490"/>
    </source>
</evidence>
<evidence type="ECO:0000256" key="4">
    <source>
        <dbReference type="ARBA" id="ARBA00022722"/>
    </source>
</evidence>
<dbReference type="GO" id="GO:0006310">
    <property type="term" value="P:DNA recombination"/>
    <property type="evidence" value="ECO:0007669"/>
    <property type="project" value="UniProtKB-KW"/>
</dbReference>
<keyword evidence="7" id="KW-0227">DNA damage</keyword>
<dbReference type="OrthoDB" id="9783592at2"/>
<dbReference type="GO" id="GO:0005737">
    <property type="term" value="C:cytoplasm"/>
    <property type="evidence" value="ECO:0007669"/>
    <property type="project" value="UniProtKB-SubCell"/>
</dbReference>
<sequence length="159" mass="19117">MVPLNQKGLFLETILNLTHKKYNEERRCTVYKIPVQQGWDPKTQRPFFMKHYACDYIGNYQGAYFEFEAKETAQEYFAWKQIRPSQHAKLQQILATKGYAFLIIYFERTNQFFFVTYQALETYILNNTQKIPLGWFQETQTELKINEELKLNYLALLDK</sequence>
<dbReference type="EMBL" id="CP024962">
    <property type="protein sequence ID" value="ATZ16569.1"/>
    <property type="molecule type" value="Genomic_DNA"/>
</dbReference>
<comment type="similarity">
    <text evidence="12">Belongs to the RecU family.</text>
</comment>
<evidence type="ECO:0000256" key="12">
    <source>
        <dbReference type="ARBA" id="ARBA00023447"/>
    </source>
</evidence>
<dbReference type="KEGG" id="efr:EFREU_v1c05480"/>
<evidence type="ECO:0000256" key="5">
    <source>
        <dbReference type="ARBA" id="ARBA00022723"/>
    </source>
</evidence>
<comment type="subcellular location">
    <subcellularLocation>
        <location evidence="2">Cytoplasm</location>
    </subcellularLocation>
</comment>
<dbReference type="Gene3D" id="3.40.1350.10">
    <property type="match status" value="1"/>
</dbReference>
<keyword evidence="4" id="KW-0540">Nuclease</keyword>
<reference evidence="14 15" key="1">
    <citation type="submission" date="2017-11" db="EMBL/GenBank/DDBJ databases">
        <title>Genome sequence of Entomoplasma freundtii BARC 318 (ATCC 51999).</title>
        <authorList>
            <person name="Lo W.-S."/>
            <person name="Gasparich G.E."/>
            <person name="Kuo C.-H."/>
        </authorList>
    </citation>
    <scope>NUCLEOTIDE SEQUENCE [LARGE SCALE GENOMIC DNA]</scope>
    <source>
        <strain evidence="14 15">BARC 318</strain>
    </source>
</reference>
<dbReference type="GO" id="GO:0046872">
    <property type="term" value="F:metal ion binding"/>
    <property type="evidence" value="ECO:0007669"/>
    <property type="project" value="UniProtKB-KW"/>
</dbReference>
<evidence type="ECO:0000256" key="11">
    <source>
        <dbReference type="ARBA" id="ARBA00023204"/>
    </source>
</evidence>
<keyword evidence="9" id="KW-0460">Magnesium</keyword>
<dbReference type="RefSeq" id="WP_100609607.1">
    <property type="nucleotide sequence ID" value="NZ_CP024962.1"/>
</dbReference>
<dbReference type="InterPro" id="IPR004612">
    <property type="entry name" value="Resolv_RecU"/>
</dbReference>
<dbReference type="InterPro" id="IPR011856">
    <property type="entry name" value="tRNA_endonuc-like_dom_sf"/>
</dbReference>
<evidence type="ECO:0000256" key="2">
    <source>
        <dbReference type="ARBA" id="ARBA00004496"/>
    </source>
</evidence>
<organism evidence="14 15">
    <name type="scientific">Entomoplasma freundtii</name>
    <dbReference type="NCBI Taxonomy" id="74700"/>
    <lineage>
        <taxon>Bacteria</taxon>
        <taxon>Bacillati</taxon>
        <taxon>Mycoplasmatota</taxon>
        <taxon>Mollicutes</taxon>
        <taxon>Entomoplasmatales</taxon>
        <taxon>Entomoplasmataceae</taxon>
        <taxon>Entomoplasma</taxon>
    </lineage>
</organism>
<evidence type="ECO:0000313" key="15">
    <source>
        <dbReference type="Proteomes" id="UP000232222"/>
    </source>
</evidence>
<evidence type="ECO:0000256" key="10">
    <source>
        <dbReference type="ARBA" id="ARBA00023172"/>
    </source>
</evidence>
<dbReference type="GO" id="GO:0006281">
    <property type="term" value="P:DNA repair"/>
    <property type="evidence" value="ECO:0007669"/>
    <property type="project" value="UniProtKB-KW"/>
</dbReference>
<dbReference type="AlphaFoldDB" id="A0A2K8NRY1"/>
<evidence type="ECO:0000256" key="6">
    <source>
        <dbReference type="ARBA" id="ARBA00022759"/>
    </source>
</evidence>
<evidence type="ECO:0000313" key="14">
    <source>
        <dbReference type="EMBL" id="ATZ16569.1"/>
    </source>
</evidence>
<evidence type="ECO:0000256" key="13">
    <source>
        <dbReference type="ARBA" id="ARBA00029523"/>
    </source>
</evidence>
<dbReference type="GO" id="GO:0016787">
    <property type="term" value="F:hydrolase activity"/>
    <property type="evidence" value="ECO:0007669"/>
    <property type="project" value="UniProtKB-KW"/>
</dbReference>
<keyword evidence="3" id="KW-0963">Cytoplasm</keyword>
<evidence type="ECO:0000256" key="1">
    <source>
        <dbReference type="ARBA" id="ARBA00001946"/>
    </source>
</evidence>
<keyword evidence="11" id="KW-0234">DNA repair</keyword>
<evidence type="ECO:0000256" key="9">
    <source>
        <dbReference type="ARBA" id="ARBA00022842"/>
    </source>
</evidence>
<gene>
    <name evidence="14" type="primary">recU</name>
    <name evidence="14" type="ORF">EFREU_v1c05480</name>
</gene>
<keyword evidence="15" id="KW-1185">Reference proteome</keyword>
<dbReference type="GO" id="GO:0004519">
    <property type="term" value="F:endonuclease activity"/>
    <property type="evidence" value="ECO:0007669"/>
    <property type="project" value="UniProtKB-KW"/>
</dbReference>
<protein>
    <recommendedName>
        <fullName evidence="13">Holliday junction resolvase RecU</fullName>
    </recommendedName>
</protein>
<evidence type="ECO:0000256" key="8">
    <source>
        <dbReference type="ARBA" id="ARBA00022801"/>
    </source>
</evidence>
<accession>A0A2K8NRY1</accession>
<evidence type="ECO:0000256" key="7">
    <source>
        <dbReference type="ARBA" id="ARBA00022763"/>
    </source>
</evidence>
<dbReference type="Proteomes" id="UP000232222">
    <property type="component" value="Chromosome"/>
</dbReference>
<comment type="cofactor">
    <cofactor evidence="1">
        <name>Mg(2+)</name>
        <dbReference type="ChEBI" id="CHEBI:18420"/>
    </cofactor>
</comment>
<keyword evidence="5" id="KW-0479">Metal-binding</keyword>
<dbReference type="Pfam" id="PF03838">
    <property type="entry name" value="RecU"/>
    <property type="match status" value="1"/>
</dbReference>